<evidence type="ECO:0000313" key="3">
    <source>
        <dbReference type="Proteomes" id="UP000245839"/>
    </source>
</evidence>
<protein>
    <submittedName>
        <fullName evidence="2">Uncharacterized protein</fullName>
    </submittedName>
</protein>
<dbReference type="RefSeq" id="WP_109563291.1">
    <property type="nucleotide sequence ID" value="NZ_QGDJ01000002.1"/>
</dbReference>
<dbReference type="AlphaFoldDB" id="A0A2Y9ABM1"/>
<gene>
    <name evidence="1" type="ORF">BCF38_102172</name>
    <name evidence="2" type="ORF">SAMN05421539_102172</name>
</gene>
<dbReference type="Proteomes" id="UP000251571">
    <property type="component" value="Unassembled WGS sequence"/>
</dbReference>
<reference evidence="2" key="2">
    <citation type="submission" date="2016-10" db="EMBL/GenBank/DDBJ databases">
        <authorList>
            <person name="Cai Z."/>
        </authorList>
    </citation>
    <scope>NUCLEOTIDE SEQUENCE [LARGE SCALE GENOMIC DNA]</scope>
    <source>
        <strain evidence="2">DSM 25227</strain>
    </source>
</reference>
<keyword evidence="3" id="KW-1185">Reference proteome</keyword>
<dbReference type="EMBL" id="UETC01000002">
    <property type="protein sequence ID" value="SSA41336.1"/>
    <property type="molecule type" value="Genomic_DNA"/>
</dbReference>
<evidence type="ECO:0000313" key="4">
    <source>
        <dbReference type="Proteomes" id="UP000251571"/>
    </source>
</evidence>
<name>A0A2Y9ABM1_9RHOB</name>
<reference evidence="4" key="1">
    <citation type="submission" date="2016-10" db="EMBL/GenBank/DDBJ databases">
        <authorList>
            <person name="Varghese N."/>
            <person name="Submissions S."/>
        </authorList>
    </citation>
    <scope>NUCLEOTIDE SEQUENCE [LARGE SCALE GENOMIC DNA]</scope>
    <source>
        <strain evidence="4">DSM 25227</strain>
    </source>
</reference>
<dbReference type="EMBL" id="QGDJ01000002">
    <property type="protein sequence ID" value="PWJ20926.1"/>
    <property type="molecule type" value="Genomic_DNA"/>
</dbReference>
<evidence type="ECO:0000313" key="1">
    <source>
        <dbReference type="EMBL" id="PWJ20926.1"/>
    </source>
</evidence>
<dbReference type="Proteomes" id="UP000245839">
    <property type="component" value="Unassembled WGS sequence"/>
</dbReference>
<sequence>MQVFIGEPVTITINADASDVEIARFREFQVALAGPDALRAGESYRYTGGQQSVVSSTGEELDSAQTLQDFRPLAINVIGSGFDTVIVYTGSTWTIQDPPAEAPLHLDGAGVGR</sequence>
<evidence type="ECO:0000313" key="2">
    <source>
        <dbReference type="EMBL" id="SSA41336.1"/>
    </source>
</evidence>
<accession>A0A2Y9ABM1</accession>
<proteinExistence type="predicted"/>
<reference evidence="1 3" key="3">
    <citation type="submission" date="2018-03" db="EMBL/GenBank/DDBJ databases">
        <title>Genomic Encyclopedia of Archaeal and Bacterial Type Strains, Phase II (KMG-II): from individual species to whole genera.</title>
        <authorList>
            <person name="Goeker M."/>
        </authorList>
    </citation>
    <scope>NUCLEOTIDE SEQUENCE [LARGE SCALE GENOMIC DNA]</scope>
    <source>
        <strain evidence="1 3">DSM 25227</strain>
    </source>
</reference>
<organism evidence="2 4">
    <name type="scientific">Jannaschia seohaensis</name>
    <dbReference type="NCBI Taxonomy" id="475081"/>
    <lineage>
        <taxon>Bacteria</taxon>
        <taxon>Pseudomonadati</taxon>
        <taxon>Pseudomonadota</taxon>
        <taxon>Alphaproteobacteria</taxon>
        <taxon>Rhodobacterales</taxon>
        <taxon>Roseobacteraceae</taxon>
        <taxon>Jannaschia</taxon>
    </lineage>
</organism>